<accession>A0A1I0MUC8</accession>
<evidence type="ECO:0000313" key="2">
    <source>
        <dbReference type="Proteomes" id="UP000199469"/>
    </source>
</evidence>
<dbReference type="STRING" id="356305.SAMN05421841_0211"/>
<organism evidence="1 2">
    <name type="scientific">Chryseobacterium wanjuense</name>
    <dbReference type="NCBI Taxonomy" id="356305"/>
    <lineage>
        <taxon>Bacteria</taxon>
        <taxon>Pseudomonadati</taxon>
        <taxon>Bacteroidota</taxon>
        <taxon>Flavobacteriia</taxon>
        <taxon>Flavobacteriales</taxon>
        <taxon>Weeksellaceae</taxon>
        <taxon>Chryseobacterium group</taxon>
        <taxon>Chryseobacterium</taxon>
    </lineage>
</organism>
<protein>
    <submittedName>
        <fullName evidence="1">Uncharacterized protein</fullName>
    </submittedName>
</protein>
<dbReference type="OrthoDB" id="714053at2"/>
<keyword evidence="2" id="KW-1185">Reference proteome</keyword>
<dbReference type="AlphaFoldDB" id="A0A1I0MUC8"/>
<reference evidence="2" key="1">
    <citation type="submission" date="2016-10" db="EMBL/GenBank/DDBJ databases">
        <authorList>
            <person name="Varghese N."/>
            <person name="Submissions S."/>
        </authorList>
    </citation>
    <scope>NUCLEOTIDE SEQUENCE [LARGE SCALE GENOMIC DNA]</scope>
    <source>
        <strain evidence="2">DSM 17724</strain>
    </source>
</reference>
<dbReference type="EMBL" id="FOIU01000001">
    <property type="protein sequence ID" value="SEV92332.1"/>
    <property type="molecule type" value="Genomic_DNA"/>
</dbReference>
<sequence>MTTFNQEQYNLAVEGWMNSCGSYSTIQSLIPTNYVFNLSADQIDWVKERNKCNDFCVDMGIYNDQVIIILSPLNSDGQKMPVDEYPYSELKELQQDLRLVETEEYTLVKNAVLSKDLRTIDDDSDMYFPVSNKPIMEQDKAIEAIEMWRNEGMTWFYRECTEFQGARVFRKFYVPSENLSPPKPGLTNIICSFGLKFSDVYQRVLPTLIFISFYADLENTGSIQTISNTYDWSQPCPPICNI</sequence>
<evidence type="ECO:0000313" key="1">
    <source>
        <dbReference type="EMBL" id="SEV92332.1"/>
    </source>
</evidence>
<gene>
    <name evidence="1" type="ORF">SAMN05421841_0211</name>
</gene>
<proteinExistence type="predicted"/>
<dbReference type="RefSeq" id="WP_089790236.1">
    <property type="nucleotide sequence ID" value="NZ_FOIU01000001.1"/>
</dbReference>
<dbReference type="Proteomes" id="UP000199469">
    <property type="component" value="Unassembled WGS sequence"/>
</dbReference>
<name>A0A1I0MUC8_9FLAO</name>